<proteinExistence type="predicted"/>
<dbReference type="GO" id="GO:0016791">
    <property type="term" value="F:phosphatase activity"/>
    <property type="evidence" value="ECO:0007669"/>
    <property type="project" value="TreeGrafter"/>
</dbReference>
<reference evidence="3 4" key="1">
    <citation type="submission" date="2020-08" db="EMBL/GenBank/DDBJ databases">
        <title>Sequencing the genomes of 1000 actinobacteria strains.</title>
        <authorList>
            <person name="Klenk H.-P."/>
        </authorList>
    </citation>
    <scope>NUCLEOTIDE SEQUENCE [LARGE SCALE GENOMIC DNA]</scope>
    <source>
        <strain evidence="3 4">DSM 43675</strain>
    </source>
</reference>
<comment type="caution">
    <text evidence="3">The sequence shown here is derived from an EMBL/GenBank/DDBJ whole genome shotgun (WGS) entry which is preliminary data.</text>
</comment>
<name>A0A7X0G8J0_9ACTN</name>
<dbReference type="RefSeq" id="WP_338072189.1">
    <property type="nucleotide sequence ID" value="NZ_JACHMQ010000001.1"/>
</dbReference>
<dbReference type="InterPro" id="IPR036457">
    <property type="entry name" value="PPM-type-like_dom_sf"/>
</dbReference>
<dbReference type="Gene3D" id="3.60.40.10">
    <property type="entry name" value="PPM-type phosphatase domain"/>
    <property type="match status" value="1"/>
</dbReference>
<dbReference type="Pfam" id="PF07228">
    <property type="entry name" value="SpoIIE"/>
    <property type="match status" value="1"/>
</dbReference>
<evidence type="ECO:0000313" key="4">
    <source>
        <dbReference type="Proteomes" id="UP000546324"/>
    </source>
</evidence>
<evidence type="ECO:0000313" key="3">
    <source>
        <dbReference type="EMBL" id="MBB6400495.1"/>
    </source>
</evidence>
<dbReference type="Proteomes" id="UP000546324">
    <property type="component" value="Unassembled WGS sequence"/>
</dbReference>
<sequence length="421" mass="45520">MECTSPEIQSEQGGEPMLRELLAASHLMSMEQLPGAVARRAAAHGLHDAVIYVVDLQQTVLRLLTGEGPDAGRNPGAETPELRVDGTVAGRAFQTMEPAFGQVLDGGKCQYWVPILDGAERLGVLRVTVRRDDARVLEDAEVLAGLVALIIVSKGPYSDSFSRLVRTRDMTVSAEMQWRLLPPMTFANDQVVIGAALEPAYMLGGDTFDYALAGDTVHLTIFDAMGHDTAAGLTSNLAVAACRNARIQGSGLIETAQAVEAALLEQDPSGRFVTGVLAELDLPSGRLSWISHGHPPPVVIRRSRWVTTLECPPGAPLGTGLGVHPEVCGEQLEPGDRILFYSDGIVEARDPSKQEFGLDRFVDFIIRREADGLSVPETLRRLVHSILEHHAGRLDDDATVLLLEWHGPLGVEDATERLKND</sequence>
<dbReference type="InterPro" id="IPR001932">
    <property type="entry name" value="PPM-type_phosphatase-like_dom"/>
</dbReference>
<evidence type="ECO:0000259" key="2">
    <source>
        <dbReference type="SMART" id="SM00331"/>
    </source>
</evidence>
<dbReference type="InterPro" id="IPR052016">
    <property type="entry name" value="Bact_Sigma-Reg"/>
</dbReference>
<evidence type="ECO:0000256" key="1">
    <source>
        <dbReference type="ARBA" id="ARBA00022801"/>
    </source>
</evidence>
<dbReference type="PANTHER" id="PTHR43156:SF2">
    <property type="entry name" value="STAGE II SPORULATION PROTEIN E"/>
    <property type="match status" value="1"/>
</dbReference>
<accession>A0A7X0G8J0</accession>
<gene>
    <name evidence="3" type="ORF">BKA00_007409</name>
</gene>
<dbReference type="SMART" id="SM00331">
    <property type="entry name" value="PP2C_SIG"/>
    <property type="match status" value="1"/>
</dbReference>
<protein>
    <recommendedName>
        <fullName evidence="2">PPM-type phosphatase domain-containing protein</fullName>
    </recommendedName>
</protein>
<keyword evidence="1" id="KW-0378">Hydrolase</keyword>
<feature type="domain" description="PPM-type phosphatase" evidence="2">
    <location>
        <begin position="188"/>
        <end position="405"/>
    </location>
</feature>
<dbReference type="SUPFAM" id="SSF81606">
    <property type="entry name" value="PP2C-like"/>
    <property type="match status" value="1"/>
</dbReference>
<organism evidence="3 4">
    <name type="scientific">Actinomadura coerulea</name>
    <dbReference type="NCBI Taxonomy" id="46159"/>
    <lineage>
        <taxon>Bacteria</taxon>
        <taxon>Bacillati</taxon>
        <taxon>Actinomycetota</taxon>
        <taxon>Actinomycetes</taxon>
        <taxon>Streptosporangiales</taxon>
        <taxon>Thermomonosporaceae</taxon>
        <taxon>Actinomadura</taxon>
    </lineage>
</organism>
<keyword evidence="4" id="KW-1185">Reference proteome</keyword>
<dbReference type="PANTHER" id="PTHR43156">
    <property type="entry name" value="STAGE II SPORULATION PROTEIN E-RELATED"/>
    <property type="match status" value="1"/>
</dbReference>
<dbReference type="EMBL" id="JACHMQ010000001">
    <property type="protein sequence ID" value="MBB6400495.1"/>
    <property type="molecule type" value="Genomic_DNA"/>
</dbReference>
<dbReference type="AlphaFoldDB" id="A0A7X0G8J0"/>